<dbReference type="AlphaFoldDB" id="A0A7J8WE75"/>
<gene>
    <name evidence="2" type="ORF">Goklo_025065</name>
</gene>
<sequence length="101" mass="11559">MFGKVDLVPIVEEYTTLLQCLRIQVDKAYLRVVNVPTFLKKLMSITGMSEQWVAAQIEQKGDSKCIPSKNLRDLILAHPDVKKRVDIFALSIYGLVIYPRH</sequence>
<dbReference type="PANTHER" id="PTHR48200">
    <property type="entry name" value="PROTEIN, PUTATIVE-RELATED"/>
    <property type="match status" value="1"/>
</dbReference>
<dbReference type="Pfam" id="PF24924">
    <property type="entry name" value="DUF7745"/>
    <property type="match status" value="1"/>
</dbReference>
<feature type="domain" description="DUF7745" evidence="1">
    <location>
        <begin position="2"/>
        <end position="100"/>
    </location>
</feature>
<reference evidence="2 3" key="1">
    <citation type="journal article" date="2019" name="Genome Biol. Evol.">
        <title>Insights into the evolution of the New World diploid cottons (Gossypium, subgenus Houzingenia) based on genome sequencing.</title>
        <authorList>
            <person name="Grover C.E."/>
            <person name="Arick M.A. 2nd"/>
            <person name="Thrash A."/>
            <person name="Conover J.L."/>
            <person name="Sanders W.S."/>
            <person name="Peterson D.G."/>
            <person name="Frelichowski J.E."/>
            <person name="Scheffler J.A."/>
            <person name="Scheffler B.E."/>
            <person name="Wendel J.F."/>
        </authorList>
    </citation>
    <scope>NUCLEOTIDE SEQUENCE [LARGE SCALE GENOMIC DNA]</scope>
    <source>
        <strain evidence="2">57</strain>
        <tissue evidence="2">Leaf</tissue>
    </source>
</reference>
<dbReference type="OrthoDB" id="986360at2759"/>
<accession>A0A7J8WE75</accession>
<protein>
    <recommendedName>
        <fullName evidence="1">DUF7745 domain-containing protein</fullName>
    </recommendedName>
</protein>
<name>A0A7J8WE75_9ROSI</name>
<dbReference type="InterPro" id="IPR056647">
    <property type="entry name" value="DUF7745"/>
</dbReference>
<evidence type="ECO:0000313" key="3">
    <source>
        <dbReference type="Proteomes" id="UP000593573"/>
    </source>
</evidence>
<dbReference type="EMBL" id="JABFAB010246185">
    <property type="protein sequence ID" value="MBA0672934.1"/>
    <property type="molecule type" value="Genomic_DNA"/>
</dbReference>
<evidence type="ECO:0000313" key="2">
    <source>
        <dbReference type="EMBL" id="MBA0672934.1"/>
    </source>
</evidence>
<comment type="caution">
    <text evidence="2">The sequence shown here is derived from an EMBL/GenBank/DDBJ whole genome shotgun (WGS) entry which is preliminary data.</text>
</comment>
<proteinExistence type="predicted"/>
<dbReference type="PANTHER" id="PTHR48200:SF1">
    <property type="entry name" value="AMINOTRANSFERASE-LIKE PLANT MOBILE DOMAIN-CONTAINING PROTEIN"/>
    <property type="match status" value="1"/>
</dbReference>
<organism evidence="2 3">
    <name type="scientific">Gossypium klotzschianum</name>
    <dbReference type="NCBI Taxonomy" id="34286"/>
    <lineage>
        <taxon>Eukaryota</taxon>
        <taxon>Viridiplantae</taxon>
        <taxon>Streptophyta</taxon>
        <taxon>Embryophyta</taxon>
        <taxon>Tracheophyta</taxon>
        <taxon>Spermatophyta</taxon>
        <taxon>Magnoliopsida</taxon>
        <taxon>eudicotyledons</taxon>
        <taxon>Gunneridae</taxon>
        <taxon>Pentapetalae</taxon>
        <taxon>rosids</taxon>
        <taxon>malvids</taxon>
        <taxon>Malvales</taxon>
        <taxon>Malvaceae</taxon>
        <taxon>Malvoideae</taxon>
        <taxon>Gossypium</taxon>
    </lineage>
</organism>
<evidence type="ECO:0000259" key="1">
    <source>
        <dbReference type="Pfam" id="PF24924"/>
    </source>
</evidence>
<dbReference type="Proteomes" id="UP000593573">
    <property type="component" value="Unassembled WGS sequence"/>
</dbReference>
<keyword evidence="3" id="KW-1185">Reference proteome</keyword>